<feature type="non-terminal residue" evidence="1">
    <location>
        <position position="1"/>
    </location>
</feature>
<dbReference type="InterPro" id="IPR013762">
    <property type="entry name" value="Integrase-like_cat_sf"/>
</dbReference>
<reference evidence="1" key="1">
    <citation type="journal article" date="2020" name="Stud. Mycol.">
        <title>101 Dothideomycetes genomes: a test case for predicting lifestyles and emergence of pathogens.</title>
        <authorList>
            <person name="Haridas S."/>
            <person name="Albert R."/>
            <person name="Binder M."/>
            <person name="Bloem J."/>
            <person name="Labutti K."/>
            <person name="Salamov A."/>
            <person name="Andreopoulos B."/>
            <person name="Baker S."/>
            <person name="Barry K."/>
            <person name="Bills G."/>
            <person name="Bluhm B."/>
            <person name="Cannon C."/>
            <person name="Castanera R."/>
            <person name="Culley D."/>
            <person name="Daum C."/>
            <person name="Ezra D."/>
            <person name="Gonzalez J."/>
            <person name="Henrissat B."/>
            <person name="Kuo A."/>
            <person name="Liang C."/>
            <person name="Lipzen A."/>
            <person name="Lutzoni F."/>
            <person name="Magnuson J."/>
            <person name="Mondo S."/>
            <person name="Nolan M."/>
            <person name="Ohm R."/>
            <person name="Pangilinan J."/>
            <person name="Park H.-J."/>
            <person name="Ramirez L."/>
            <person name="Alfaro M."/>
            <person name="Sun H."/>
            <person name="Tritt A."/>
            <person name="Yoshinaga Y."/>
            <person name="Zwiers L.-H."/>
            <person name="Turgeon B."/>
            <person name="Goodwin S."/>
            <person name="Spatafora J."/>
            <person name="Crous P."/>
            <person name="Grigoriev I."/>
        </authorList>
    </citation>
    <scope>NUCLEOTIDE SEQUENCE</scope>
    <source>
        <strain evidence="1">CBS 113979</strain>
    </source>
</reference>
<gene>
    <name evidence="1" type="ORF">K402DRAFT_312121</name>
</gene>
<dbReference type="GO" id="GO:0015074">
    <property type="term" value="P:DNA integration"/>
    <property type="evidence" value="ECO:0007669"/>
    <property type="project" value="InterPro"/>
</dbReference>
<dbReference type="EMBL" id="ML977141">
    <property type="protein sequence ID" value="KAF1990645.1"/>
    <property type="molecule type" value="Genomic_DNA"/>
</dbReference>
<sequence>NIDAAFTLAFAGFLRMGEITHTQEDLRKPVEFAARKATRGDITFLKGSIIFHLKRSKSDKRHEGVNIAIAEVGSPTCPVKTMIRLFNRDPQPLAAPLFNLGNGRPFTASSARAILSQRL</sequence>
<dbReference type="PANTHER" id="PTHR34605">
    <property type="entry name" value="PHAGE_INTEGRASE DOMAIN-CONTAINING PROTEIN"/>
    <property type="match status" value="1"/>
</dbReference>
<evidence type="ECO:0000313" key="1">
    <source>
        <dbReference type="EMBL" id="KAF1990645.1"/>
    </source>
</evidence>
<dbReference type="AlphaFoldDB" id="A0A6G1HBW0"/>
<protein>
    <submittedName>
        <fullName evidence="1">Uncharacterized protein</fullName>
    </submittedName>
</protein>
<accession>A0A6G1HBW0</accession>
<dbReference type="GO" id="GO:0006310">
    <property type="term" value="P:DNA recombination"/>
    <property type="evidence" value="ECO:0007669"/>
    <property type="project" value="InterPro"/>
</dbReference>
<dbReference type="GO" id="GO:0003677">
    <property type="term" value="F:DNA binding"/>
    <property type="evidence" value="ECO:0007669"/>
    <property type="project" value="InterPro"/>
</dbReference>
<dbReference type="OrthoDB" id="3941369at2759"/>
<dbReference type="Gene3D" id="1.10.443.10">
    <property type="entry name" value="Intergrase catalytic core"/>
    <property type="match status" value="1"/>
</dbReference>
<evidence type="ECO:0000313" key="2">
    <source>
        <dbReference type="Proteomes" id="UP000800041"/>
    </source>
</evidence>
<dbReference type="InterPro" id="IPR052925">
    <property type="entry name" value="Phage_Integrase-like_Recomb"/>
</dbReference>
<organism evidence="1 2">
    <name type="scientific">Aulographum hederae CBS 113979</name>
    <dbReference type="NCBI Taxonomy" id="1176131"/>
    <lineage>
        <taxon>Eukaryota</taxon>
        <taxon>Fungi</taxon>
        <taxon>Dikarya</taxon>
        <taxon>Ascomycota</taxon>
        <taxon>Pezizomycotina</taxon>
        <taxon>Dothideomycetes</taxon>
        <taxon>Pleosporomycetidae</taxon>
        <taxon>Aulographales</taxon>
        <taxon>Aulographaceae</taxon>
    </lineage>
</organism>
<dbReference type="PANTHER" id="PTHR34605:SF4">
    <property type="entry name" value="DNA ADENINE METHYLTRANSFERASE"/>
    <property type="match status" value="1"/>
</dbReference>
<name>A0A6G1HBW0_9PEZI</name>
<feature type="non-terminal residue" evidence="1">
    <location>
        <position position="119"/>
    </location>
</feature>
<keyword evidence="2" id="KW-1185">Reference proteome</keyword>
<dbReference type="Proteomes" id="UP000800041">
    <property type="component" value="Unassembled WGS sequence"/>
</dbReference>
<proteinExistence type="predicted"/>